<dbReference type="KEGG" id="cps:CPS_2572"/>
<keyword evidence="1" id="KW-0472">Membrane</keyword>
<evidence type="ECO:0000313" key="2">
    <source>
        <dbReference type="EMBL" id="AAZ28614.1"/>
    </source>
</evidence>
<dbReference type="Proteomes" id="UP000000547">
    <property type="component" value="Chromosome"/>
</dbReference>
<protein>
    <submittedName>
        <fullName evidence="2">Uncharacterized protein</fullName>
    </submittedName>
</protein>
<keyword evidence="1" id="KW-1133">Transmembrane helix</keyword>
<evidence type="ECO:0000256" key="1">
    <source>
        <dbReference type="SAM" id="Phobius"/>
    </source>
</evidence>
<accession>Q481I2</accession>
<organism evidence="2 3">
    <name type="scientific">Colwellia psychrerythraea (strain 34H / ATCC BAA-681)</name>
    <name type="common">Vibrio psychroerythus</name>
    <dbReference type="NCBI Taxonomy" id="167879"/>
    <lineage>
        <taxon>Bacteria</taxon>
        <taxon>Pseudomonadati</taxon>
        <taxon>Pseudomonadota</taxon>
        <taxon>Gammaproteobacteria</taxon>
        <taxon>Alteromonadales</taxon>
        <taxon>Colwelliaceae</taxon>
        <taxon>Colwellia</taxon>
    </lineage>
</organism>
<keyword evidence="1" id="KW-0812">Transmembrane</keyword>
<dbReference type="EMBL" id="CP000083">
    <property type="protein sequence ID" value="AAZ28614.1"/>
    <property type="molecule type" value="Genomic_DNA"/>
</dbReference>
<evidence type="ECO:0000313" key="3">
    <source>
        <dbReference type="Proteomes" id="UP000000547"/>
    </source>
</evidence>
<proteinExistence type="predicted"/>
<dbReference type="AlphaFoldDB" id="Q481I2"/>
<reference evidence="2" key="1">
    <citation type="journal article" date="2005" name="Proc. Natl. Acad. Sci. U.S.A.">
        <title>The psychrophilic lifestyle as revealed by the genome sequence of Colwellia psychrerythraea 34H through genomic and proteomic analyses.</title>
        <authorList>
            <person name="Methe B.A."/>
            <person name="Nelson K.E."/>
            <person name="Deming J.W."/>
            <person name="Momen B."/>
            <person name="Melamud E."/>
            <person name="Zhang X."/>
            <person name="Moult J."/>
            <person name="Madupu R."/>
            <person name="Nelson W.C."/>
            <person name="Dodson R.J."/>
            <person name="Brinkac L.M."/>
            <person name="Daugherty S.C."/>
            <person name="Durkin A.S."/>
            <person name="DeBoy R.T."/>
            <person name="Kolonay J.F."/>
            <person name="Sullivan S.A."/>
            <person name="Zhou L."/>
            <person name="Davidsen T.M."/>
            <person name="Wu M."/>
            <person name="Huston A.L."/>
            <person name="Lewis M."/>
            <person name="Weaver B."/>
            <person name="Weidman J.F."/>
            <person name="Khouri H."/>
            <person name="Utterback T.R."/>
            <person name="Feldblyum T.V."/>
            <person name="Fraser C.M."/>
        </authorList>
    </citation>
    <scope>NUCLEOTIDE SEQUENCE [LARGE SCALE GENOMIC DNA]</scope>
    <source>
        <strain evidence="2">34H</strain>
    </source>
</reference>
<sequence length="32" mass="3687">MFLIGFFINSVLLIIVLLNTGLAYRKANTMWL</sequence>
<gene>
    <name evidence="2" type="ordered locus">CPS_2572</name>
</gene>
<feature type="transmembrane region" description="Helical" evidence="1">
    <location>
        <begin position="6"/>
        <end position="24"/>
    </location>
</feature>
<name>Q481I2_COLP3</name>
<dbReference type="HOGENOM" id="CLU_3388889_0_0_6"/>